<dbReference type="RefSeq" id="WP_261494204.1">
    <property type="nucleotide sequence ID" value="NZ_JAOCQF010000001.1"/>
</dbReference>
<comment type="caution">
    <text evidence="2">The sequence shown here is derived from an EMBL/GenBank/DDBJ whole genome shotgun (WGS) entry which is preliminary data.</text>
</comment>
<sequence length="66" mass="7427">MARFLDRDHPMFRRPWVRVVTVAAPLGWAAVEFAGGAPFWGMMFAALGGYAAWELFLRGPDEGKDR</sequence>
<evidence type="ECO:0000313" key="3">
    <source>
        <dbReference type="Proteomes" id="UP001205601"/>
    </source>
</evidence>
<keyword evidence="1" id="KW-0812">Transmembrane</keyword>
<organism evidence="2 3">
    <name type="scientific">Albidovulum sediminis</name>
    <dbReference type="NCBI Taxonomy" id="3066345"/>
    <lineage>
        <taxon>Bacteria</taxon>
        <taxon>Pseudomonadati</taxon>
        <taxon>Pseudomonadota</taxon>
        <taxon>Alphaproteobacteria</taxon>
        <taxon>Rhodobacterales</taxon>
        <taxon>Paracoccaceae</taxon>
        <taxon>Albidovulum</taxon>
    </lineage>
</organism>
<gene>
    <name evidence="2" type="ORF">N5I32_04550</name>
</gene>
<keyword evidence="1" id="KW-0472">Membrane</keyword>
<keyword evidence="1" id="KW-1133">Transmembrane helix</keyword>
<dbReference type="Proteomes" id="UP001205601">
    <property type="component" value="Unassembled WGS sequence"/>
</dbReference>
<dbReference type="EMBL" id="JAOCQF010000001">
    <property type="protein sequence ID" value="MCT8328782.1"/>
    <property type="molecule type" value="Genomic_DNA"/>
</dbReference>
<keyword evidence="3" id="KW-1185">Reference proteome</keyword>
<evidence type="ECO:0000313" key="2">
    <source>
        <dbReference type="EMBL" id="MCT8328782.1"/>
    </source>
</evidence>
<accession>A0ABT2NIP9</accession>
<feature type="transmembrane region" description="Helical" evidence="1">
    <location>
        <begin position="12"/>
        <end position="31"/>
    </location>
</feature>
<proteinExistence type="predicted"/>
<name>A0ABT2NIP9_9RHOB</name>
<protein>
    <recommendedName>
        <fullName evidence="4">DUF3329 domain-containing protein</fullName>
    </recommendedName>
</protein>
<evidence type="ECO:0008006" key="4">
    <source>
        <dbReference type="Google" id="ProtNLM"/>
    </source>
</evidence>
<evidence type="ECO:0000256" key="1">
    <source>
        <dbReference type="SAM" id="Phobius"/>
    </source>
</evidence>
<reference evidence="3" key="1">
    <citation type="submission" date="2023-07" db="EMBL/GenBank/DDBJ databases">
        <title>Defluviimonas sediminis sp. nov., isolated from mangrove sediment.</title>
        <authorList>
            <person name="Liu L."/>
            <person name="Li J."/>
            <person name="Huang Y."/>
            <person name="Pan J."/>
            <person name="Li M."/>
        </authorList>
    </citation>
    <scope>NUCLEOTIDE SEQUENCE [LARGE SCALE GENOMIC DNA]</scope>
    <source>
        <strain evidence="3">FT324</strain>
    </source>
</reference>